<proteinExistence type="predicted"/>
<evidence type="ECO:0000313" key="6">
    <source>
        <dbReference type="EnsemblMetazoa" id="XP_011678319"/>
    </source>
</evidence>
<evidence type="ECO:0000259" key="5">
    <source>
        <dbReference type="PROSITE" id="PS50011"/>
    </source>
</evidence>
<feature type="region of interest" description="Disordered" evidence="3">
    <location>
        <begin position="158"/>
        <end position="188"/>
    </location>
</feature>
<dbReference type="GeneID" id="589243"/>
<dbReference type="OMA" id="VYHYLIM"/>
<dbReference type="AlphaFoldDB" id="A0A7M7HP76"/>
<dbReference type="GO" id="GO:0005737">
    <property type="term" value="C:cytoplasm"/>
    <property type="evidence" value="ECO:0000318"/>
    <property type="project" value="GO_Central"/>
</dbReference>
<evidence type="ECO:0000313" key="7">
    <source>
        <dbReference type="Proteomes" id="UP000007110"/>
    </source>
</evidence>
<dbReference type="PANTHER" id="PTHR24346:SF74">
    <property type="entry name" value="PROTEIN KINASE DOMAIN-CONTAINING PROTEIN"/>
    <property type="match status" value="1"/>
</dbReference>
<name>A0A7M7HP76_STRPU</name>
<dbReference type="PROSITE" id="PS00108">
    <property type="entry name" value="PROTEIN_KINASE_ST"/>
    <property type="match status" value="1"/>
</dbReference>
<dbReference type="KEGG" id="spu:589243"/>
<feature type="domain" description="Protein kinase" evidence="5">
    <location>
        <begin position="1"/>
        <end position="302"/>
    </location>
</feature>
<keyword evidence="4" id="KW-0812">Transmembrane</keyword>
<dbReference type="GO" id="GO:0050321">
    <property type="term" value="F:tau-protein kinase activity"/>
    <property type="evidence" value="ECO:0000318"/>
    <property type="project" value="GO_Central"/>
</dbReference>
<evidence type="ECO:0000256" key="3">
    <source>
        <dbReference type="SAM" id="MobiDB-lite"/>
    </source>
</evidence>
<dbReference type="Pfam" id="PF00069">
    <property type="entry name" value="Pkinase"/>
    <property type="match status" value="2"/>
</dbReference>
<dbReference type="InterPro" id="IPR011009">
    <property type="entry name" value="Kinase-like_dom_sf"/>
</dbReference>
<dbReference type="Gene3D" id="1.10.510.10">
    <property type="entry name" value="Transferase(Phosphotransferase) domain 1"/>
    <property type="match status" value="1"/>
</dbReference>
<accession>A0A7M7HP76</accession>
<dbReference type="InParanoid" id="A0A7M7HP76"/>
<sequence>MQGRYGYVLSEPVVILGKGRQCVVKLATSTRYQTPRKVAIKINLPSRSSARESEILFKLNHENVVEIFDYFVFQDHSYIVLALAENGDMRNFVRQRGRLGEALALKMCEQIFEGVAYLHDTASVAHCDLKCENVLVDEREDVKIADFGLAVEIAVGSNGTSQPRRTSNSRNHGDSQNGVSDSCSSRAESISPIPQGIASLGGSPAYAAPEVLDSRVTDLRAADVWSAGVITFFILTTYLPFGCYGNKNIREAMNRPLRWPRPLKQVKKSDRTFVQSALVLKPSERPTARALLERLQRMQPSTS</sequence>
<dbReference type="Proteomes" id="UP000007110">
    <property type="component" value="Unassembled WGS sequence"/>
</dbReference>
<dbReference type="SMART" id="SM00220">
    <property type="entry name" value="S_TKc"/>
    <property type="match status" value="1"/>
</dbReference>
<dbReference type="PANTHER" id="PTHR24346">
    <property type="entry name" value="MAP/MICROTUBULE AFFINITY-REGULATING KINASE"/>
    <property type="match status" value="1"/>
</dbReference>
<dbReference type="OrthoDB" id="248923at2759"/>
<evidence type="ECO:0000256" key="1">
    <source>
        <dbReference type="ARBA" id="ARBA00022741"/>
    </source>
</evidence>
<keyword evidence="2" id="KW-0067">ATP-binding</keyword>
<evidence type="ECO:0000256" key="2">
    <source>
        <dbReference type="ARBA" id="ARBA00022840"/>
    </source>
</evidence>
<reference evidence="6" key="2">
    <citation type="submission" date="2021-01" db="UniProtKB">
        <authorList>
            <consortium name="EnsemblMetazoa"/>
        </authorList>
    </citation>
    <scope>IDENTIFICATION</scope>
</reference>
<reference evidence="7" key="1">
    <citation type="submission" date="2015-02" db="EMBL/GenBank/DDBJ databases">
        <title>Genome sequencing for Strongylocentrotus purpuratus.</title>
        <authorList>
            <person name="Murali S."/>
            <person name="Liu Y."/>
            <person name="Vee V."/>
            <person name="English A."/>
            <person name="Wang M."/>
            <person name="Skinner E."/>
            <person name="Han Y."/>
            <person name="Muzny D.M."/>
            <person name="Worley K.C."/>
            <person name="Gibbs R.A."/>
        </authorList>
    </citation>
    <scope>NUCLEOTIDE SEQUENCE</scope>
</reference>
<organism evidence="6 7">
    <name type="scientific">Strongylocentrotus purpuratus</name>
    <name type="common">Purple sea urchin</name>
    <dbReference type="NCBI Taxonomy" id="7668"/>
    <lineage>
        <taxon>Eukaryota</taxon>
        <taxon>Metazoa</taxon>
        <taxon>Echinodermata</taxon>
        <taxon>Eleutherozoa</taxon>
        <taxon>Echinozoa</taxon>
        <taxon>Echinoidea</taxon>
        <taxon>Euechinoidea</taxon>
        <taxon>Echinacea</taxon>
        <taxon>Camarodonta</taxon>
        <taxon>Echinidea</taxon>
        <taxon>Strongylocentrotidae</taxon>
        <taxon>Strongylocentrotus</taxon>
    </lineage>
</organism>
<dbReference type="InterPro" id="IPR008271">
    <property type="entry name" value="Ser/Thr_kinase_AS"/>
</dbReference>
<dbReference type="GO" id="GO:0000226">
    <property type="term" value="P:microtubule cytoskeleton organization"/>
    <property type="evidence" value="ECO:0000318"/>
    <property type="project" value="GO_Central"/>
</dbReference>
<dbReference type="PIRSF" id="PIRSF000654">
    <property type="entry name" value="Integrin-linked_kinase"/>
    <property type="match status" value="1"/>
</dbReference>
<keyword evidence="7" id="KW-1185">Reference proteome</keyword>
<evidence type="ECO:0000256" key="4">
    <source>
        <dbReference type="SAM" id="Phobius"/>
    </source>
</evidence>
<protein>
    <recommendedName>
        <fullName evidence="5">Protein kinase domain-containing protein</fullName>
    </recommendedName>
</protein>
<dbReference type="PROSITE" id="PS50011">
    <property type="entry name" value="PROTEIN_KINASE_DOM"/>
    <property type="match status" value="1"/>
</dbReference>
<keyword evidence="4" id="KW-0472">Membrane</keyword>
<dbReference type="SUPFAM" id="SSF56112">
    <property type="entry name" value="Protein kinase-like (PK-like)"/>
    <property type="match status" value="1"/>
</dbReference>
<dbReference type="GO" id="GO:0035556">
    <property type="term" value="P:intracellular signal transduction"/>
    <property type="evidence" value="ECO:0000318"/>
    <property type="project" value="GO_Central"/>
</dbReference>
<dbReference type="InterPro" id="IPR000719">
    <property type="entry name" value="Prot_kinase_dom"/>
</dbReference>
<feature type="transmembrane region" description="Helical" evidence="4">
    <location>
        <begin position="224"/>
        <end position="245"/>
    </location>
</feature>
<keyword evidence="1" id="KW-0547">Nucleotide-binding</keyword>
<dbReference type="GO" id="GO:0005524">
    <property type="term" value="F:ATP binding"/>
    <property type="evidence" value="ECO:0007669"/>
    <property type="project" value="UniProtKB-KW"/>
</dbReference>
<dbReference type="EnsemblMetazoa" id="XM_011680017">
    <property type="protein sequence ID" value="XP_011678319"/>
    <property type="gene ID" value="LOC589243"/>
</dbReference>
<dbReference type="RefSeq" id="XP_011678319.2">
    <property type="nucleotide sequence ID" value="XM_011680017.2"/>
</dbReference>
<keyword evidence="4" id="KW-1133">Transmembrane helix</keyword>